<keyword evidence="2" id="KW-0479">Metal-binding</keyword>
<protein>
    <submittedName>
        <fullName evidence="4">Cytochrome P450</fullName>
    </submittedName>
</protein>
<gene>
    <name evidence="4" type="ORF">MXD59_23095</name>
</gene>
<dbReference type="EMBL" id="JALKFT010000038">
    <property type="protein sequence ID" value="MCK9878614.1"/>
    <property type="molecule type" value="Genomic_DNA"/>
</dbReference>
<dbReference type="InterPro" id="IPR002397">
    <property type="entry name" value="Cyt_P450_B"/>
</dbReference>
<keyword evidence="2" id="KW-0503">Monooxygenase</keyword>
<keyword evidence="2" id="KW-0349">Heme</keyword>
<keyword evidence="5" id="KW-1185">Reference proteome</keyword>
<name>A0ABT0K491_9ACTN</name>
<dbReference type="SUPFAM" id="SSF48264">
    <property type="entry name" value="Cytochrome P450"/>
    <property type="match status" value="1"/>
</dbReference>
<dbReference type="PANTHER" id="PTHR46696">
    <property type="entry name" value="P450, PUTATIVE (EUROFUNG)-RELATED"/>
    <property type="match status" value="1"/>
</dbReference>
<organism evidence="4 5">
    <name type="scientific">Frankia umida</name>
    <dbReference type="NCBI Taxonomy" id="573489"/>
    <lineage>
        <taxon>Bacteria</taxon>
        <taxon>Bacillati</taxon>
        <taxon>Actinomycetota</taxon>
        <taxon>Actinomycetes</taxon>
        <taxon>Frankiales</taxon>
        <taxon>Frankiaceae</taxon>
        <taxon>Frankia</taxon>
    </lineage>
</organism>
<dbReference type="PROSITE" id="PS00086">
    <property type="entry name" value="CYTOCHROME_P450"/>
    <property type="match status" value="1"/>
</dbReference>
<comment type="similarity">
    <text evidence="1 2">Belongs to the cytochrome P450 family.</text>
</comment>
<dbReference type="RefSeq" id="WP_248826703.1">
    <property type="nucleotide sequence ID" value="NZ_JALKFT010000038.1"/>
</dbReference>
<evidence type="ECO:0000256" key="2">
    <source>
        <dbReference type="RuleBase" id="RU000461"/>
    </source>
</evidence>
<dbReference type="InterPro" id="IPR036396">
    <property type="entry name" value="Cyt_P450_sf"/>
</dbReference>
<evidence type="ECO:0000256" key="3">
    <source>
        <dbReference type="SAM" id="MobiDB-lite"/>
    </source>
</evidence>
<evidence type="ECO:0000313" key="5">
    <source>
        <dbReference type="Proteomes" id="UP001201873"/>
    </source>
</evidence>
<comment type="caution">
    <text evidence="4">The sequence shown here is derived from an EMBL/GenBank/DDBJ whole genome shotgun (WGS) entry which is preliminary data.</text>
</comment>
<dbReference type="Pfam" id="PF00067">
    <property type="entry name" value="p450"/>
    <property type="match status" value="1"/>
</dbReference>
<feature type="region of interest" description="Disordered" evidence="3">
    <location>
        <begin position="1"/>
        <end position="41"/>
    </location>
</feature>
<dbReference type="PRINTS" id="PR00359">
    <property type="entry name" value="BP450"/>
</dbReference>
<dbReference type="InterPro" id="IPR001128">
    <property type="entry name" value="Cyt_P450"/>
</dbReference>
<sequence>MSTPAHLAPSTGAPTATALSTPGGAGIAGPPATPGDLDLTDGTRFADGIPYDLLARLRAEAPVLLHPPGSSVDGEAFWVLTRYADIAAVAADPVFSSQGGGGRSGGGTHLDDLPLGVHPGVLIGMTDDPRHARLRDLLQPAFDHEAARALEPEIRARAAALLDAAVERGTGNFATEVAGPFATEVVGLLFDAPRTDWPTLTGWTHAVAGLVNRTTGVVDDQSKAIGLSVGEYCGTLLVGRRGCPGADVVSRLANGELATDGTPAAAAAGAADRPLTEYDRAANLNLLFLTGVEQPRNTAASGVLALAEHPDQWNLLRADRSLLPRAIEEILRWAPPNPYNRRTARRDVDFGGTHIRAGQKVTLWWASANRDESVFPHADRFDVRRDPNPHLSFGAGEHSCLAGELARLELRVLLEELLDRVERIELTGPVAWTPSNKHAVVVDLPVRLVPKGQR</sequence>
<dbReference type="Gene3D" id="1.10.630.10">
    <property type="entry name" value="Cytochrome P450"/>
    <property type="match status" value="1"/>
</dbReference>
<keyword evidence="2" id="KW-0408">Iron</keyword>
<dbReference type="InterPro" id="IPR017972">
    <property type="entry name" value="Cyt_P450_CS"/>
</dbReference>
<accession>A0ABT0K491</accession>
<dbReference type="PANTHER" id="PTHR46696:SF4">
    <property type="entry name" value="BIOTIN BIOSYNTHESIS CYTOCHROME P450"/>
    <property type="match status" value="1"/>
</dbReference>
<evidence type="ECO:0000313" key="4">
    <source>
        <dbReference type="EMBL" id="MCK9878614.1"/>
    </source>
</evidence>
<proteinExistence type="inferred from homology"/>
<dbReference type="Proteomes" id="UP001201873">
    <property type="component" value="Unassembled WGS sequence"/>
</dbReference>
<keyword evidence="2" id="KW-0560">Oxidoreductase</keyword>
<reference evidence="4 5" key="1">
    <citation type="submission" date="2022-04" db="EMBL/GenBank/DDBJ databases">
        <title>Genome diversity in the genus Frankia.</title>
        <authorList>
            <person name="Carlos-Shanley C."/>
            <person name="Hahn D."/>
        </authorList>
    </citation>
    <scope>NUCLEOTIDE SEQUENCE [LARGE SCALE GENOMIC DNA]</scope>
    <source>
        <strain evidence="4 5">Ag45/Mut15</strain>
    </source>
</reference>
<evidence type="ECO:0000256" key="1">
    <source>
        <dbReference type="ARBA" id="ARBA00010617"/>
    </source>
</evidence>